<dbReference type="Pfam" id="PF13520">
    <property type="entry name" value="AA_permease_2"/>
    <property type="match status" value="1"/>
</dbReference>
<dbReference type="PIRSF" id="PIRSF006060">
    <property type="entry name" value="AA_transporter"/>
    <property type="match status" value="1"/>
</dbReference>
<reference evidence="7" key="1">
    <citation type="submission" date="2022-07" db="EMBL/GenBank/DDBJ databases">
        <title>Fungi with potential for degradation of polypropylene.</title>
        <authorList>
            <person name="Gostincar C."/>
        </authorList>
    </citation>
    <scope>NUCLEOTIDE SEQUENCE</scope>
    <source>
        <strain evidence="7">EXF-13308</strain>
    </source>
</reference>
<evidence type="ECO:0000313" key="8">
    <source>
        <dbReference type="Proteomes" id="UP001174694"/>
    </source>
</evidence>
<keyword evidence="2" id="KW-0813">Transport</keyword>
<evidence type="ECO:0000256" key="4">
    <source>
        <dbReference type="ARBA" id="ARBA00022989"/>
    </source>
</evidence>
<feature type="transmembrane region" description="Helical" evidence="6">
    <location>
        <begin position="73"/>
        <end position="92"/>
    </location>
</feature>
<feature type="transmembrane region" description="Helical" evidence="6">
    <location>
        <begin position="226"/>
        <end position="252"/>
    </location>
</feature>
<comment type="caution">
    <text evidence="7">The sequence shown here is derived from an EMBL/GenBank/DDBJ whole genome shotgun (WGS) entry which is preliminary data.</text>
</comment>
<keyword evidence="8" id="KW-1185">Reference proteome</keyword>
<keyword evidence="4 6" id="KW-1133">Transmembrane helix</keyword>
<feature type="transmembrane region" description="Helical" evidence="6">
    <location>
        <begin position="311"/>
        <end position="334"/>
    </location>
</feature>
<dbReference type="AlphaFoldDB" id="A0AA38RBD3"/>
<proteinExistence type="predicted"/>
<dbReference type="EMBL" id="JANBVO010000055">
    <property type="protein sequence ID" value="KAJ9132622.1"/>
    <property type="molecule type" value="Genomic_DNA"/>
</dbReference>
<evidence type="ECO:0000256" key="5">
    <source>
        <dbReference type="ARBA" id="ARBA00023136"/>
    </source>
</evidence>
<feature type="transmembrane region" description="Helical" evidence="6">
    <location>
        <begin position="392"/>
        <end position="413"/>
    </location>
</feature>
<name>A0AA38RBD3_9PEZI</name>
<dbReference type="Gene3D" id="1.20.1740.10">
    <property type="entry name" value="Amino acid/polyamine transporter I"/>
    <property type="match status" value="1"/>
</dbReference>
<feature type="transmembrane region" description="Helical" evidence="6">
    <location>
        <begin position="98"/>
        <end position="121"/>
    </location>
</feature>
<organism evidence="7 8">
    <name type="scientific">Pleurostoma richardsiae</name>
    <dbReference type="NCBI Taxonomy" id="41990"/>
    <lineage>
        <taxon>Eukaryota</taxon>
        <taxon>Fungi</taxon>
        <taxon>Dikarya</taxon>
        <taxon>Ascomycota</taxon>
        <taxon>Pezizomycotina</taxon>
        <taxon>Sordariomycetes</taxon>
        <taxon>Sordariomycetidae</taxon>
        <taxon>Calosphaeriales</taxon>
        <taxon>Pleurostomataceae</taxon>
        <taxon>Pleurostoma</taxon>
    </lineage>
</organism>
<comment type="subcellular location">
    <subcellularLocation>
        <location evidence="1">Membrane</location>
        <topology evidence="1">Multi-pass membrane protein</topology>
    </subcellularLocation>
</comment>
<dbReference type="InterPro" id="IPR002293">
    <property type="entry name" value="AA/rel_permease1"/>
</dbReference>
<evidence type="ECO:0000256" key="6">
    <source>
        <dbReference type="SAM" id="Phobius"/>
    </source>
</evidence>
<gene>
    <name evidence="7" type="ORF">NKR23_g11091</name>
</gene>
<sequence>MAEIASVYPTAGGQYHYTSILAPRRYSGPLSYCCGSFNLFGWIVTAAGFVITVPQMITALATYWNPGYVVERWHVFLMYQALNFVFTAYNVFLSKRIVWIYDVGFLISLLGFFVITVSCLARSHPKQSSEFVWTTFIDTSGWSSRGIVFFTGLVNPNFIYSGLDGAIHLAEECTNAATVIPWALISTVTIGFVTAFAFAIAMTYSYHDFDAVLTSPLPILEVWNQALSSPAAATTFLVVLIICASFAIAGCIQTASRLTWSFARDDALVCSGLLHRIHPRLGVPVWALLANGAFVCVLGCIYLGSTTAFNALLGTGLIFQQLSFAIPAVLILGYRFRGLEAMESVLPKQGQRGKFRMPNVVGYVANILTIILGLLALVFYDLPAELPVTAGNMNYACAVFGVCTLLAVVNWFCHAKKHYHGPRLI</sequence>
<dbReference type="GO" id="GO:0016020">
    <property type="term" value="C:membrane"/>
    <property type="evidence" value="ECO:0007669"/>
    <property type="project" value="UniProtKB-SubCell"/>
</dbReference>
<feature type="transmembrane region" description="Helical" evidence="6">
    <location>
        <begin position="360"/>
        <end position="380"/>
    </location>
</feature>
<evidence type="ECO:0000256" key="3">
    <source>
        <dbReference type="ARBA" id="ARBA00022692"/>
    </source>
</evidence>
<accession>A0AA38RBD3</accession>
<dbReference type="PANTHER" id="PTHR45649:SF19">
    <property type="entry name" value="TRANSPORTER, PUTATIVE (EUROFUNG)-RELATED"/>
    <property type="match status" value="1"/>
</dbReference>
<keyword evidence="3 6" id="KW-0812">Transmembrane</keyword>
<feature type="transmembrane region" description="Helical" evidence="6">
    <location>
        <begin position="182"/>
        <end position="206"/>
    </location>
</feature>
<protein>
    <submittedName>
        <fullName evidence="7">Choline transport</fullName>
    </submittedName>
</protein>
<keyword evidence="5 6" id="KW-0472">Membrane</keyword>
<evidence type="ECO:0000256" key="2">
    <source>
        <dbReference type="ARBA" id="ARBA00022448"/>
    </source>
</evidence>
<feature type="transmembrane region" description="Helical" evidence="6">
    <location>
        <begin position="39"/>
        <end position="61"/>
    </location>
</feature>
<dbReference type="Proteomes" id="UP001174694">
    <property type="component" value="Unassembled WGS sequence"/>
</dbReference>
<dbReference type="GO" id="GO:0022857">
    <property type="term" value="F:transmembrane transporter activity"/>
    <property type="evidence" value="ECO:0007669"/>
    <property type="project" value="InterPro"/>
</dbReference>
<evidence type="ECO:0000313" key="7">
    <source>
        <dbReference type="EMBL" id="KAJ9132622.1"/>
    </source>
</evidence>
<feature type="transmembrane region" description="Helical" evidence="6">
    <location>
        <begin position="285"/>
        <end position="305"/>
    </location>
</feature>
<evidence type="ECO:0000256" key="1">
    <source>
        <dbReference type="ARBA" id="ARBA00004141"/>
    </source>
</evidence>
<dbReference type="PANTHER" id="PTHR45649">
    <property type="entry name" value="AMINO-ACID PERMEASE BAT1"/>
    <property type="match status" value="1"/>
</dbReference>